<dbReference type="GO" id="GO:0004298">
    <property type="term" value="F:threonine-type endopeptidase activity"/>
    <property type="evidence" value="ECO:0007669"/>
    <property type="project" value="UniProtKB-KW"/>
</dbReference>
<reference evidence="12 13" key="1">
    <citation type="journal article" date="2012" name="Genome Biol.">
        <title>The genome of the polar eukaryotic microalga coccomyxa subellipsoidea reveals traits of cold adaptation.</title>
        <authorList>
            <person name="Blanc G."/>
            <person name="Agarkova I."/>
            <person name="Grimwood J."/>
            <person name="Kuo A."/>
            <person name="Brueggeman A."/>
            <person name="Dunigan D."/>
            <person name="Gurnon J."/>
            <person name="Ladunga I."/>
            <person name="Lindquist E."/>
            <person name="Lucas S."/>
            <person name="Pangilinan J."/>
            <person name="Proschold T."/>
            <person name="Salamov A."/>
            <person name="Schmutz J."/>
            <person name="Weeks D."/>
            <person name="Yamada T."/>
            <person name="Claverie J.M."/>
            <person name="Grigoriev I."/>
            <person name="Van Etten J."/>
            <person name="Lomsadze A."/>
            <person name="Borodovsky M."/>
        </authorList>
    </citation>
    <scope>NUCLEOTIDE SEQUENCE [LARGE SCALE GENOMIC DNA]</scope>
    <source>
        <strain evidence="12 13">C-169</strain>
    </source>
</reference>
<sequence>MDHLRAYADALEKELSQEVSLGTTIMAATFDGGVVLGADSRTSTGNYIANRVTDKVTQLTDRVYVCRSGSAADTQAISSYVQYYLHQHQMELNDEILVKTAATLATKLVYSNKEMLQAGLIVAGYDSREGGQVYALPLGGTLVKVPFSIGGSGSAYIYGFCDKNWRPGMSEEDCQAFVVKAVGLALARDGSSGGCIRTVVITKDGVRRSFLPNNKIPPAYGNLSFQGSTAMPVDTA</sequence>
<protein>
    <recommendedName>
        <fullName evidence="3">proteasome endopeptidase complex</fullName>
        <ecNumber evidence="3">3.4.25.1</ecNumber>
    </recommendedName>
</protein>
<dbReference type="OrthoDB" id="7854943at2759"/>
<dbReference type="CDD" id="cd03762">
    <property type="entry name" value="proteasome_beta_type_6"/>
    <property type="match status" value="1"/>
</dbReference>
<dbReference type="InterPro" id="IPR029055">
    <property type="entry name" value="Ntn_hydrolases_N"/>
</dbReference>
<dbReference type="STRING" id="574566.I0YQE7"/>
<comment type="caution">
    <text evidence="12">The sequence shown here is derived from an EMBL/GenBank/DDBJ whole genome shotgun (WGS) entry which is preliminary data.</text>
</comment>
<evidence type="ECO:0000313" key="13">
    <source>
        <dbReference type="Proteomes" id="UP000007264"/>
    </source>
</evidence>
<evidence type="ECO:0000256" key="2">
    <source>
        <dbReference type="ARBA" id="ARBA00004123"/>
    </source>
</evidence>
<dbReference type="SUPFAM" id="SSF56235">
    <property type="entry name" value="N-terminal nucleophile aminohydrolases (Ntn hydrolases)"/>
    <property type="match status" value="1"/>
</dbReference>
<dbReference type="GO" id="GO:0051603">
    <property type="term" value="P:proteolysis involved in protein catabolic process"/>
    <property type="evidence" value="ECO:0007669"/>
    <property type="project" value="InterPro"/>
</dbReference>
<keyword evidence="4" id="KW-0963">Cytoplasm</keyword>
<comment type="subcellular location">
    <subcellularLocation>
        <location evidence="2">Nucleus</location>
    </subcellularLocation>
</comment>
<dbReference type="PROSITE" id="PS51476">
    <property type="entry name" value="PROTEASOME_BETA_2"/>
    <property type="match status" value="1"/>
</dbReference>
<evidence type="ECO:0000256" key="1">
    <source>
        <dbReference type="ARBA" id="ARBA00001198"/>
    </source>
</evidence>
<dbReference type="eggNOG" id="KOG0174">
    <property type="taxonomic scope" value="Eukaryota"/>
</dbReference>
<organism evidence="12 13">
    <name type="scientific">Coccomyxa subellipsoidea (strain C-169)</name>
    <name type="common">Green microalga</name>
    <dbReference type="NCBI Taxonomy" id="574566"/>
    <lineage>
        <taxon>Eukaryota</taxon>
        <taxon>Viridiplantae</taxon>
        <taxon>Chlorophyta</taxon>
        <taxon>core chlorophytes</taxon>
        <taxon>Trebouxiophyceae</taxon>
        <taxon>Trebouxiophyceae incertae sedis</taxon>
        <taxon>Coccomyxaceae</taxon>
        <taxon>Coccomyxa</taxon>
        <taxon>Coccomyxa subellipsoidea</taxon>
    </lineage>
</organism>
<accession>I0YQE7</accession>
<evidence type="ECO:0000256" key="11">
    <source>
        <dbReference type="PIRSR" id="PIRSR600243-1"/>
    </source>
</evidence>
<dbReference type="AlphaFoldDB" id="I0YQE7"/>
<comment type="catalytic activity">
    <reaction evidence="1">
        <text>Cleavage of peptide bonds with very broad specificity.</text>
        <dbReference type="EC" id="3.4.25.1"/>
    </reaction>
</comment>
<evidence type="ECO:0000256" key="8">
    <source>
        <dbReference type="ARBA" id="ARBA00022942"/>
    </source>
</evidence>
<evidence type="ECO:0000256" key="5">
    <source>
        <dbReference type="ARBA" id="ARBA00022670"/>
    </source>
</evidence>
<dbReference type="Pfam" id="PF00227">
    <property type="entry name" value="Proteasome"/>
    <property type="match status" value="1"/>
</dbReference>
<keyword evidence="10" id="KW-0539">Nucleus</keyword>
<dbReference type="MEROPS" id="T01.010"/>
<proteinExistence type="predicted"/>
<keyword evidence="8 12" id="KW-0647">Proteasome</keyword>
<keyword evidence="6" id="KW-0888">Threonine protease</keyword>
<dbReference type="Proteomes" id="UP000007264">
    <property type="component" value="Unassembled WGS sequence"/>
</dbReference>
<keyword evidence="13" id="KW-1185">Reference proteome</keyword>
<dbReference type="GO" id="GO:0005737">
    <property type="term" value="C:cytoplasm"/>
    <property type="evidence" value="ECO:0007669"/>
    <property type="project" value="TreeGrafter"/>
</dbReference>
<evidence type="ECO:0000256" key="9">
    <source>
        <dbReference type="ARBA" id="ARBA00023145"/>
    </source>
</evidence>
<dbReference type="KEGG" id="csl:COCSUDRAFT_30717"/>
<evidence type="ECO:0000256" key="6">
    <source>
        <dbReference type="ARBA" id="ARBA00022698"/>
    </source>
</evidence>
<dbReference type="GO" id="GO:0019774">
    <property type="term" value="C:proteasome core complex, beta-subunit complex"/>
    <property type="evidence" value="ECO:0007669"/>
    <property type="project" value="UniProtKB-ARBA"/>
</dbReference>
<feature type="active site" description="Nucleophile" evidence="11">
    <location>
        <position position="23"/>
    </location>
</feature>
<keyword evidence="5" id="KW-0645">Protease</keyword>
<evidence type="ECO:0000256" key="7">
    <source>
        <dbReference type="ARBA" id="ARBA00022801"/>
    </source>
</evidence>
<keyword evidence="9" id="KW-0865">Zymogen</keyword>
<name>I0YQE7_COCSC</name>
<dbReference type="GO" id="GO:0005634">
    <property type="term" value="C:nucleus"/>
    <property type="evidence" value="ECO:0007669"/>
    <property type="project" value="UniProtKB-SubCell"/>
</dbReference>
<dbReference type="GeneID" id="17038592"/>
<dbReference type="EC" id="3.4.25.1" evidence="3"/>
<dbReference type="InterPro" id="IPR000243">
    <property type="entry name" value="Pept_T1A_subB"/>
</dbReference>
<evidence type="ECO:0000313" key="12">
    <source>
        <dbReference type="EMBL" id="EIE20616.1"/>
    </source>
</evidence>
<dbReference type="FunFam" id="3.60.20.10:FF:000010">
    <property type="entry name" value="Proteasome subunit beta type-1"/>
    <property type="match status" value="1"/>
</dbReference>
<dbReference type="PRINTS" id="PR00141">
    <property type="entry name" value="PROTEASOME"/>
</dbReference>
<evidence type="ECO:0000256" key="3">
    <source>
        <dbReference type="ARBA" id="ARBA00012039"/>
    </source>
</evidence>
<dbReference type="RefSeq" id="XP_005645160.1">
    <property type="nucleotide sequence ID" value="XM_005645103.1"/>
</dbReference>
<evidence type="ECO:0000256" key="10">
    <source>
        <dbReference type="ARBA" id="ARBA00023242"/>
    </source>
</evidence>
<gene>
    <name evidence="12" type="ORF">COCSUDRAFT_30717</name>
</gene>
<keyword evidence="7" id="KW-0378">Hydrolase</keyword>
<dbReference type="PANTHER" id="PTHR32194">
    <property type="entry name" value="METALLOPROTEASE TLDD"/>
    <property type="match status" value="1"/>
</dbReference>
<dbReference type="InterPro" id="IPR023333">
    <property type="entry name" value="Proteasome_suB-type"/>
</dbReference>
<dbReference type="EMBL" id="AGSI01000015">
    <property type="protein sequence ID" value="EIE20616.1"/>
    <property type="molecule type" value="Genomic_DNA"/>
</dbReference>
<dbReference type="Gene3D" id="3.60.20.10">
    <property type="entry name" value="Glutamine Phosphoribosylpyrophosphate, subunit 1, domain 1"/>
    <property type="match status" value="1"/>
</dbReference>
<evidence type="ECO:0000256" key="4">
    <source>
        <dbReference type="ARBA" id="ARBA00022490"/>
    </source>
</evidence>
<dbReference type="InterPro" id="IPR001353">
    <property type="entry name" value="Proteasome_sua/b"/>
</dbReference>
<dbReference type="PANTHER" id="PTHR32194:SF0">
    <property type="entry name" value="ATP-DEPENDENT PROTEASE SUBUNIT HSLV"/>
    <property type="match status" value="1"/>
</dbReference>